<dbReference type="STRING" id="1121884.SAMN02745131_00510"/>
<keyword evidence="3" id="KW-1185">Reference proteome</keyword>
<dbReference type="AlphaFoldDB" id="A0A1M4U371"/>
<dbReference type="InterPro" id="IPR043129">
    <property type="entry name" value="ATPase_NBD"/>
</dbReference>
<evidence type="ECO:0000256" key="1">
    <source>
        <dbReference type="ARBA" id="ARBA00006479"/>
    </source>
</evidence>
<dbReference type="Proteomes" id="UP000184048">
    <property type="component" value="Unassembled WGS sequence"/>
</dbReference>
<reference evidence="2 3" key="1">
    <citation type="submission" date="2016-11" db="EMBL/GenBank/DDBJ databases">
        <authorList>
            <person name="Jaros S."/>
            <person name="Januszkiewicz K."/>
            <person name="Wedrychowicz H."/>
        </authorList>
    </citation>
    <scope>NUCLEOTIDE SEQUENCE [LARGE SCALE GENOMIC DNA]</scope>
    <source>
        <strain evidence="2 3">DSM 18119</strain>
    </source>
</reference>
<dbReference type="Pfam" id="PF00480">
    <property type="entry name" value="ROK"/>
    <property type="match status" value="1"/>
</dbReference>
<name>A0A1M4U371_9BACT</name>
<dbReference type="GO" id="GO:0016301">
    <property type="term" value="F:kinase activity"/>
    <property type="evidence" value="ECO:0007669"/>
    <property type="project" value="UniProtKB-KW"/>
</dbReference>
<organism evidence="2 3">
    <name type="scientific">Flavisolibacter ginsengisoli DSM 18119</name>
    <dbReference type="NCBI Taxonomy" id="1121884"/>
    <lineage>
        <taxon>Bacteria</taxon>
        <taxon>Pseudomonadati</taxon>
        <taxon>Bacteroidota</taxon>
        <taxon>Chitinophagia</taxon>
        <taxon>Chitinophagales</taxon>
        <taxon>Chitinophagaceae</taxon>
        <taxon>Flavisolibacter</taxon>
    </lineage>
</organism>
<keyword evidence="2" id="KW-0418">Kinase</keyword>
<evidence type="ECO:0000313" key="2">
    <source>
        <dbReference type="EMBL" id="SHE51133.1"/>
    </source>
</evidence>
<dbReference type="PANTHER" id="PTHR18964:SF149">
    <property type="entry name" value="BIFUNCTIONAL UDP-N-ACETYLGLUCOSAMINE 2-EPIMERASE_N-ACETYLMANNOSAMINE KINASE"/>
    <property type="match status" value="1"/>
</dbReference>
<proteinExistence type="inferred from homology"/>
<dbReference type="RefSeq" id="WP_072833678.1">
    <property type="nucleotide sequence ID" value="NZ_FQUU01000002.1"/>
</dbReference>
<dbReference type="EMBL" id="FQUU01000002">
    <property type="protein sequence ID" value="SHE51133.1"/>
    <property type="molecule type" value="Genomic_DNA"/>
</dbReference>
<dbReference type="SUPFAM" id="SSF53067">
    <property type="entry name" value="Actin-like ATPase domain"/>
    <property type="match status" value="1"/>
</dbReference>
<accession>A0A1M4U371</accession>
<dbReference type="InterPro" id="IPR000600">
    <property type="entry name" value="ROK"/>
</dbReference>
<protein>
    <submittedName>
        <fullName evidence="2">Glucokinase</fullName>
    </submittedName>
</protein>
<dbReference type="Gene3D" id="3.30.420.40">
    <property type="match status" value="2"/>
</dbReference>
<dbReference type="PANTHER" id="PTHR18964">
    <property type="entry name" value="ROK (REPRESSOR, ORF, KINASE) FAMILY"/>
    <property type="match status" value="1"/>
</dbReference>
<gene>
    <name evidence="2" type="ORF">SAMN02745131_00510</name>
</gene>
<sequence>MMDSIIAGVDIGGTHITAALVDVQRRVILNNSLQRVAVNSKDSAANIFTTWCNVIRDCFQSFNMKPAKIGMAMPGPFDYKKGVALLKNQDKFDNLYGINVKVQMASRLQINAGDISIANDAACFLQGEIFHGVAGSNDRVMGLTLGTGLGAARAVNMTSEDADLWCYSFKDGIAEDYLSSRWFMKRFFEYSGRKLENVKELVQLKDTEGCVQAIFKEFGNNLATFIKPFMVAESRNVLILGGSIAKAYDLFIGELEKLLTSENIQVQVRHSVLGESAALMGAASFCQQEHESIQPAFVHKISRG</sequence>
<evidence type="ECO:0000313" key="3">
    <source>
        <dbReference type="Proteomes" id="UP000184048"/>
    </source>
</evidence>
<keyword evidence="2" id="KW-0808">Transferase</keyword>
<comment type="similarity">
    <text evidence="1">Belongs to the ROK (NagC/XylR) family.</text>
</comment>
<dbReference type="OrthoDB" id="9810372at2"/>